<reference evidence="4 5" key="1">
    <citation type="submission" date="2024-06" db="EMBL/GenBank/DDBJ databases">
        <title>Sorghum-associated microbial communities from plants grown in Nebraska, USA.</title>
        <authorList>
            <person name="Schachtman D."/>
        </authorList>
    </citation>
    <scope>NUCLEOTIDE SEQUENCE [LARGE SCALE GENOMIC DNA]</scope>
    <source>
        <strain evidence="4 5">1288</strain>
    </source>
</reference>
<keyword evidence="5" id="KW-1185">Reference proteome</keyword>
<dbReference type="Proteomes" id="UP001549104">
    <property type="component" value="Unassembled WGS sequence"/>
</dbReference>
<evidence type="ECO:0000313" key="4">
    <source>
        <dbReference type="EMBL" id="MET3658134.1"/>
    </source>
</evidence>
<protein>
    <submittedName>
        <fullName evidence="4">Phage replisome organizer/uncharacterized phage protein (TIGR02220 family)</fullName>
    </submittedName>
</protein>
<dbReference type="InterPro" id="IPR010056">
    <property type="entry name" value="Phage_rep_org__N"/>
</dbReference>
<feature type="domain" description="Phage replisome organiser N-terminal" evidence="3">
    <location>
        <begin position="6"/>
        <end position="125"/>
    </location>
</feature>
<dbReference type="InterPro" id="IPR053162">
    <property type="entry name" value="DnaD"/>
</dbReference>
<feature type="region of interest" description="Disordered" evidence="1">
    <location>
        <begin position="254"/>
        <end position="301"/>
    </location>
</feature>
<accession>A0ABV2KAL9</accession>
<dbReference type="RefSeq" id="WP_354313817.1">
    <property type="nucleotide sequence ID" value="NZ_JBEPME010000005.1"/>
</dbReference>
<dbReference type="EMBL" id="JBEPME010000005">
    <property type="protein sequence ID" value="MET3658134.1"/>
    <property type="molecule type" value="Genomic_DNA"/>
</dbReference>
<organism evidence="4 5">
    <name type="scientific">Sporosarcina psychrophila</name>
    <name type="common">Bacillus psychrophilus</name>
    <dbReference type="NCBI Taxonomy" id="1476"/>
    <lineage>
        <taxon>Bacteria</taxon>
        <taxon>Bacillati</taxon>
        <taxon>Bacillota</taxon>
        <taxon>Bacilli</taxon>
        <taxon>Bacillales</taxon>
        <taxon>Caryophanaceae</taxon>
        <taxon>Sporosarcina</taxon>
    </lineage>
</organism>
<dbReference type="NCBIfam" id="TIGR01714">
    <property type="entry name" value="phage_rep_org_N"/>
    <property type="match status" value="1"/>
</dbReference>
<evidence type="ECO:0000313" key="5">
    <source>
        <dbReference type="Proteomes" id="UP001549104"/>
    </source>
</evidence>
<dbReference type="PANTHER" id="PTHR37293">
    <property type="entry name" value="PHAGE REPLICATION PROTEIN-RELATED"/>
    <property type="match status" value="1"/>
</dbReference>
<dbReference type="Pfam" id="PF09681">
    <property type="entry name" value="Phage_rep_org_N"/>
    <property type="match status" value="1"/>
</dbReference>
<proteinExistence type="predicted"/>
<sequence length="301" mass="34493">MSEITWIKLKTDMFDNEKIKLIEALPDADTLIVIWVKLLTHAGRANAGGYIMLTENIPMNTEEMATIFNRPLNTVRLAISTFERYGMIYKDDGKVKISNWESHQNIEGMERAKLLNAERNRKFRERKKNENLLLANSGDVSVTSHDSTELELELDIELDIEREEEKKKVIVADAPSLPFEEIISYLNERAKTSYRASGKKTQGLIKARLNEGFTIDDFQKVIDIKTSQWLTDSKMSGYLRPETLFGTKFESYLNEKGGTSSGASERSDPKDDERQSRISEANERRKRIAGIQSDRDNDDPF</sequence>
<comment type="caution">
    <text evidence="4">The sequence shown here is derived from an EMBL/GenBank/DDBJ whole genome shotgun (WGS) entry which is preliminary data.</text>
</comment>
<dbReference type="PANTHER" id="PTHR37293:SF7">
    <property type="entry name" value="HYPOTHETICAL PHAGE PROTEIN"/>
    <property type="match status" value="1"/>
</dbReference>
<evidence type="ECO:0000256" key="1">
    <source>
        <dbReference type="SAM" id="MobiDB-lite"/>
    </source>
</evidence>
<evidence type="ECO:0000259" key="3">
    <source>
        <dbReference type="Pfam" id="PF09681"/>
    </source>
</evidence>
<dbReference type="Pfam" id="PF09524">
    <property type="entry name" value="Phg_2220_C"/>
    <property type="match status" value="1"/>
</dbReference>
<feature type="domain" description="Phage conserved hypothetical protein C-terminal" evidence="2">
    <location>
        <begin position="182"/>
        <end position="254"/>
    </location>
</feature>
<feature type="compositionally biased region" description="Basic and acidic residues" evidence="1">
    <location>
        <begin position="265"/>
        <end position="283"/>
    </location>
</feature>
<evidence type="ECO:0000259" key="2">
    <source>
        <dbReference type="Pfam" id="PF09524"/>
    </source>
</evidence>
<dbReference type="NCBIfam" id="TIGR02220">
    <property type="entry name" value="phg_TIGR02220"/>
    <property type="match status" value="1"/>
</dbReference>
<dbReference type="InterPro" id="IPR011741">
    <property type="entry name" value="Phg_2220_C"/>
</dbReference>
<name>A0ABV2KAL9_SPOPS</name>
<gene>
    <name evidence="4" type="ORF">ABIC55_003251</name>
</gene>